<dbReference type="Proteomes" id="UP001596220">
    <property type="component" value="Unassembled WGS sequence"/>
</dbReference>
<protein>
    <submittedName>
        <fullName evidence="1">Helix-turn-helix domain-containing protein</fullName>
    </submittedName>
</protein>
<keyword evidence="2" id="KW-1185">Reference proteome</keyword>
<dbReference type="EMBL" id="JBHSQO010000049">
    <property type="protein sequence ID" value="MFC6093745.1"/>
    <property type="molecule type" value="Genomic_DNA"/>
</dbReference>
<dbReference type="Pfam" id="PF13560">
    <property type="entry name" value="HTH_31"/>
    <property type="match status" value="1"/>
</dbReference>
<sequence length="79" mass="8912">MDTDDENLPVSTRLSTAHRRELGEELRRIRHTARLSSAVVAKSLGWSLGKLSKLETCSRGTGPWEIRYGHLRPCPVDKI</sequence>
<evidence type="ECO:0000313" key="2">
    <source>
        <dbReference type="Proteomes" id="UP001596220"/>
    </source>
</evidence>
<dbReference type="RefSeq" id="WP_380641246.1">
    <property type="nucleotide sequence ID" value="NZ_JBHSQO010000049.1"/>
</dbReference>
<proteinExistence type="predicted"/>
<dbReference type="SUPFAM" id="SSF47413">
    <property type="entry name" value="lambda repressor-like DNA-binding domains"/>
    <property type="match status" value="1"/>
</dbReference>
<evidence type="ECO:0000313" key="1">
    <source>
        <dbReference type="EMBL" id="MFC6093745.1"/>
    </source>
</evidence>
<gene>
    <name evidence="1" type="ORF">ACFP3R_31120</name>
</gene>
<dbReference type="Gene3D" id="1.10.260.40">
    <property type="entry name" value="lambda repressor-like DNA-binding domains"/>
    <property type="match status" value="1"/>
</dbReference>
<organism evidence="1 2">
    <name type="scientific">Saccharothrix lopnurensis</name>
    <dbReference type="NCBI Taxonomy" id="1670621"/>
    <lineage>
        <taxon>Bacteria</taxon>
        <taxon>Bacillati</taxon>
        <taxon>Actinomycetota</taxon>
        <taxon>Actinomycetes</taxon>
        <taxon>Pseudonocardiales</taxon>
        <taxon>Pseudonocardiaceae</taxon>
        <taxon>Saccharothrix</taxon>
    </lineage>
</organism>
<accession>A0ABW1PDQ9</accession>
<reference evidence="2" key="1">
    <citation type="journal article" date="2019" name="Int. J. Syst. Evol. Microbiol.">
        <title>The Global Catalogue of Microorganisms (GCM) 10K type strain sequencing project: providing services to taxonomists for standard genome sequencing and annotation.</title>
        <authorList>
            <consortium name="The Broad Institute Genomics Platform"/>
            <consortium name="The Broad Institute Genome Sequencing Center for Infectious Disease"/>
            <person name="Wu L."/>
            <person name="Ma J."/>
        </authorList>
    </citation>
    <scope>NUCLEOTIDE SEQUENCE [LARGE SCALE GENOMIC DNA]</scope>
    <source>
        <strain evidence="2">CGMCC 4.7246</strain>
    </source>
</reference>
<name>A0ABW1PDQ9_9PSEU</name>
<dbReference type="InterPro" id="IPR010982">
    <property type="entry name" value="Lambda_DNA-bd_dom_sf"/>
</dbReference>
<comment type="caution">
    <text evidence="1">The sequence shown here is derived from an EMBL/GenBank/DDBJ whole genome shotgun (WGS) entry which is preliminary data.</text>
</comment>